<name>A0A1W1EJC2_9ZZZZ</name>
<reference evidence="1" key="1">
    <citation type="submission" date="2016-10" db="EMBL/GenBank/DDBJ databases">
        <authorList>
            <person name="de Groot N.N."/>
        </authorList>
    </citation>
    <scope>NUCLEOTIDE SEQUENCE</scope>
</reference>
<organism evidence="1">
    <name type="scientific">hydrothermal vent metagenome</name>
    <dbReference type="NCBI Taxonomy" id="652676"/>
    <lineage>
        <taxon>unclassified sequences</taxon>
        <taxon>metagenomes</taxon>
        <taxon>ecological metagenomes</taxon>
    </lineage>
</organism>
<accession>A0A1W1EJC2</accession>
<dbReference type="AlphaFoldDB" id="A0A1W1EJC2"/>
<gene>
    <name evidence="1" type="ORF">MNB_SV-15-17</name>
</gene>
<proteinExistence type="predicted"/>
<dbReference type="EMBL" id="FRYL01000023">
    <property type="protein sequence ID" value="SHO80965.1"/>
    <property type="molecule type" value="Genomic_DNA"/>
</dbReference>
<protein>
    <submittedName>
        <fullName evidence="1">Uncharacterized protein</fullName>
    </submittedName>
</protein>
<sequence length="201" mass="23072">MRKFMLAFILACFTNLYALSQASAIPSDHKVLLDKILKDLHFSDANDKARSDIYLELKPFLKSNWYSHWISNRTGSDSKIENADTLFTDIMIYNNERVANVTLIYFSKYNQIFVGIKEAIQTGSTVALDRFNKNKTNTKLDKLKETDNYAVFNEKGYMGYETVHIKEPNAMMIYESSKYLDVYPKSVIGSLDKNSTVVPKS</sequence>
<evidence type="ECO:0000313" key="1">
    <source>
        <dbReference type="EMBL" id="SHO80965.1"/>
    </source>
</evidence>